<dbReference type="Gene3D" id="1.10.260.40">
    <property type="entry name" value="lambda repressor-like DNA-binding domains"/>
    <property type="match status" value="1"/>
</dbReference>
<dbReference type="Proteomes" id="UP000053429">
    <property type="component" value="Unassembled WGS sequence"/>
</dbReference>
<dbReference type="Pfam" id="PF01381">
    <property type="entry name" value="HTH_3"/>
    <property type="match status" value="1"/>
</dbReference>
<protein>
    <recommendedName>
        <fullName evidence="1">HTH cro/C1-type domain-containing protein</fullName>
    </recommendedName>
</protein>
<gene>
    <name evidence="2" type="ORF">AQJ67_41465</name>
</gene>
<sequence>MSSYRLSNRRLQEAAAAKGDHTNYAIAKRTGLNQTTLSRVCRGIVQPAAATLLTLAATYGLSVDELIDRNADGQAEGDAA</sequence>
<dbReference type="InterPro" id="IPR010982">
    <property type="entry name" value="Lambda_DNA-bd_dom_sf"/>
</dbReference>
<dbReference type="OrthoDB" id="60629at2"/>
<dbReference type="SMART" id="SM00530">
    <property type="entry name" value="HTH_XRE"/>
    <property type="match status" value="1"/>
</dbReference>
<evidence type="ECO:0000313" key="2">
    <source>
        <dbReference type="EMBL" id="KUN91902.1"/>
    </source>
</evidence>
<accession>A0A101TGH1</accession>
<feature type="domain" description="HTH cro/C1-type" evidence="1">
    <location>
        <begin position="27"/>
        <end position="66"/>
    </location>
</feature>
<dbReference type="AlphaFoldDB" id="A0A101TGH1"/>
<dbReference type="RefSeq" id="WP_062724831.1">
    <property type="nucleotide sequence ID" value="NZ_KQ948946.1"/>
</dbReference>
<evidence type="ECO:0000259" key="1">
    <source>
        <dbReference type="PROSITE" id="PS50943"/>
    </source>
</evidence>
<name>A0A101TGH1_9ACTN</name>
<organism evidence="2 3">
    <name type="scientific">Streptomyces caeruleatus</name>
    <dbReference type="NCBI Taxonomy" id="661399"/>
    <lineage>
        <taxon>Bacteria</taxon>
        <taxon>Bacillati</taxon>
        <taxon>Actinomycetota</taxon>
        <taxon>Actinomycetes</taxon>
        <taxon>Kitasatosporales</taxon>
        <taxon>Streptomycetaceae</taxon>
        <taxon>Streptomyces</taxon>
    </lineage>
</organism>
<comment type="caution">
    <text evidence="2">The sequence shown here is derived from an EMBL/GenBank/DDBJ whole genome shotgun (WGS) entry which is preliminary data.</text>
</comment>
<dbReference type="PROSITE" id="PS50943">
    <property type="entry name" value="HTH_CROC1"/>
    <property type="match status" value="1"/>
</dbReference>
<evidence type="ECO:0000313" key="3">
    <source>
        <dbReference type="Proteomes" id="UP000053429"/>
    </source>
</evidence>
<dbReference type="STRING" id="661399.AQJ67_41465"/>
<reference evidence="2 3" key="1">
    <citation type="submission" date="2015-10" db="EMBL/GenBank/DDBJ databases">
        <title>Draft genome sequence of Streptomyces caeruleatus NRRL B-24802, type strain for the species Streptomyces caeruleatus.</title>
        <authorList>
            <person name="Ruckert C."/>
            <person name="Winkler A."/>
            <person name="Kalinowski J."/>
            <person name="Kampfer P."/>
            <person name="Glaeser S."/>
        </authorList>
    </citation>
    <scope>NUCLEOTIDE SEQUENCE [LARGE SCALE GENOMIC DNA]</scope>
    <source>
        <strain evidence="2 3">NRRL B-24802</strain>
    </source>
</reference>
<dbReference type="InterPro" id="IPR001387">
    <property type="entry name" value="Cro/C1-type_HTH"/>
</dbReference>
<dbReference type="SUPFAM" id="SSF47413">
    <property type="entry name" value="lambda repressor-like DNA-binding domains"/>
    <property type="match status" value="1"/>
</dbReference>
<dbReference type="EMBL" id="LMWY01000063">
    <property type="protein sequence ID" value="KUN91902.1"/>
    <property type="molecule type" value="Genomic_DNA"/>
</dbReference>
<dbReference type="GO" id="GO:0003677">
    <property type="term" value="F:DNA binding"/>
    <property type="evidence" value="ECO:0007669"/>
    <property type="project" value="InterPro"/>
</dbReference>
<keyword evidence="3" id="KW-1185">Reference proteome</keyword>
<proteinExistence type="predicted"/>